<dbReference type="PROSITE" id="PS51257">
    <property type="entry name" value="PROKAR_LIPOPROTEIN"/>
    <property type="match status" value="1"/>
</dbReference>
<proteinExistence type="predicted"/>
<evidence type="ECO:0000313" key="1">
    <source>
        <dbReference type="EMBL" id="MCD7457549.1"/>
    </source>
</evidence>
<organism evidence="1 2">
    <name type="scientific">Datura stramonium</name>
    <name type="common">Jimsonweed</name>
    <name type="synonym">Common thornapple</name>
    <dbReference type="NCBI Taxonomy" id="4076"/>
    <lineage>
        <taxon>Eukaryota</taxon>
        <taxon>Viridiplantae</taxon>
        <taxon>Streptophyta</taxon>
        <taxon>Embryophyta</taxon>
        <taxon>Tracheophyta</taxon>
        <taxon>Spermatophyta</taxon>
        <taxon>Magnoliopsida</taxon>
        <taxon>eudicotyledons</taxon>
        <taxon>Gunneridae</taxon>
        <taxon>Pentapetalae</taxon>
        <taxon>asterids</taxon>
        <taxon>lamiids</taxon>
        <taxon>Solanales</taxon>
        <taxon>Solanaceae</taxon>
        <taxon>Solanoideae</taxon>
        <taxon>Datureae</taxon>
        <taxon>Datura</taxon>
    </lineage>
</organism>
<gene>
    <name evidence="1" type="ORF">HAX54_035388</name>
</gene>
<protein>
    <submittedName>
        <fullName evidence="1">Uncharacterized protein</fullName>
    </submittedName>
</protein>
<dbReference type="EMBL" id="JACEIK010000462">
    <property type="protein sequence ID" value="MCD7457549.1"/>
    <property type="molecule type" value="Genomic_DNA"/>
</dbReference>
<dbReference type="Proteomes" id="UP000823775">
    <property type="component" value="Unassembled WGS sequence"/>
</dbReference>
<evidence type="ECO:0000313" key="2">
    <source>
        <dbReference type="Proteomes" id="UP000823775"/>
    </source>
</evidence>
<accession>A0ABS8SFL4</accession>
<name>A0ABS8SFL4_DATST</name>
<reference evidence="1 2" key="1">
    <citation type="journal article" date="2021" name="BMC Genomics">
        <title>Datura genome reveals duplications of psychoactive alkaloid biosynthetic genes and high mutation rate following tissue culture.</title>
        <authorList>
            <person name="Rajewski A."/>
            <person name="Carter-House D."/>
            <person name="Stajich J."/>
            <person name="Litt A."/>
        </authorList>
    </citation>
    <scope>NUCLEOTIDE SEQUENCE [LARGE SCALE GENOMIC DNA]</scope>
    <source>
        <strain evidence="1">AR-01</strain>
    </source>
</reference>
<keyword evidence="2" id="KW-1185">Reference proteome</keyword>
<comment type="caution">
    <text evidence="1">The sequence shown here is derived from an EMBL/GenBank/DDBJ whole genome shotgun (WGS) entry which is preliminary data.</text>
</comment>
<sequence>MKSLVSQSQAHRVSNYGLNLIITLSTISCSFSTQIQSTLESASELISGIVLDTGTRFNQLHQQNSLSCSIDVGDASSACRRQGQGYN</sequence>